<feature type="compositionally biased region" description="Acidic residues" evidence="1">
    <location>
        <begin position="69"/>
        <end position="78"/>
    </location>
</feature>
<keyword evidence="2" id="KW-1133">Transmembrane helix</keyword>
<name>A0ABQ4Z4U7_9ASTR</name>
<keyword evidence="2" id="KW-0472">Membrane</keyword>
<dbReference type="Proteomes" id="UP001151760">
    <property type="component" value="Unassembled WGS sequence"/>
</dbReference>
<accession>A0ABQ4Z4U7</accession>
<keyword evidence="4" id="KW-1185">Reference proteome</keyword>
<feature type="region of interest" description="Disordered" evidence="1">
    <location>
        <begin position="66"/>
        <end position="85"/>
    </location>
</feature>
<evidence type="ECO:0000256" key="1">
    <source>
        <dbReference type="SAM" id="MobiDB-lite"/>
    </source>
</evidence>
<proteinExistence type="predicted"/>
<evidence type="ECO:0000313" key="3">
    <source>
        <dbReference type="EMBL" id="GJS84626.1"/>
    </source>
</evidence>
<evidence type="ECO:0000256" key="2">
    <source>
        <dbReference type="SAM" id="Phobius"/>
    </source>
</evidence>
<sequence>MQTVRRDGVAGFKRRRRNLSSDEIPIEDQSYAAAASPIPLSLGYIANSNLEEDLEDELEDGPAEYLADGGDDDDDSFEVGESSTAAAARQPGLGMLSLLTMDELVDAIQEGAPTTLEGVNARVTELAETHERHNQDLYAHLEDVQDSRAYLSGRVDILLKDRQFHQQTFMLMEDEALFAGDIDSNLGCSGFITIEPTDSNSRSDSGTTGERSSTLLWVIFLASTAIGLVFSFISVSNYHKMAPRRGTRTTPATTTATTTTPMTDAAIRALIAQGVADALAGRTIQINTNLNDDGSQGSGSGITRPMHPTQWRLSSISVTVQSRTSKFATLQSRGVALTCYTQRFQELALMCERMFPEESGVVAKYVGGLPDMIQGNVMSTKPKIIEEAIEMANNLMDQKLCTLVERQIENKRKQDDDSRNNQN</sequence>
<feature type="transmembrane region" description="Helical" evidence="2">
    <location>
        <begin position="215"/>
        <end position="235"/>
    </location>
</feature>
<dbReference type="EMBL" id="BQNB010010989">
    <property type="protein sequence ID" value="GJS84626.1"/>
    <property type="molecule type" value="Genomic_DNA"/>
</dbReference>
<comment type="caution">
    <text evidence="3">The sequence shown here is derived from an EMBL/GenBank/DDBJ whole genome shotgun (WGS) entry which is preliminary data.</text>
</comment>
<gene>
    <name evidence="3" type="ORF">Tco_0751167</name>
</gene>
<organism evidence="3 4">
    <name type="scientific">Tanacetum coccineum</name>
    <dbReference type="NCBI Taxonomy" id="301880"/>
    <lineage>
        <taxon>Eukaryota</taxon>
        <taxon>Viridiplantae</taxon>
        <taxon>Streptophyta</taxon>
        <taxon>Embryophyta</taxon>
        <taxon>Tracheophyta</taxon>
        <taxon>Spermatophyta</taxon>
        <taxon>Magnoliopsida</taxon>
        <taxon>eudicotyledons</taxon>
        <taxon>Gunneridae</taxon>
        <taxon>Pentapetalae</taxon>
        <taxon>asterids</taxon>
        <taxon>campanulids</taxon>
        <taxon>Asterales</taxon>
        <taxon>Asteraceae</taxon>
        <taxon>Asteroideae</taxon>
        <taxon>Anthemideae</taxon>
        <taxon>Anthemidinae</taxon>
        <taxon>Tanacetum</taxon>
    </lineage>
</organism>
<evidence type="ECO:0000313" key="4">
    <source>
        <dbReference type="Proteomes" id="UP001151760"/>
    </source>
</evidence>
<keyword evidence="2" id="KW-0812">Transmembrane</keyword>
<reference evidence="3" key="2">
    <citation type="submission" date="2022-01" db="EMBL/GenBank/DDBJ databases">
        <authorList>
            <person name="Yamashiro T."/>
            <person name="Shiraishi A."/>
            <person name="Satake H."/>
            <person name="Nakayama K."/>
        </authorList>
    </citation>
    <scope>NUCLEOTIDE SEQUENCE</scope>
</reference>
<protein>
    <recommendedName>
        <fullName evidence="5">Reverse transcriptase domain-containing protein</fullName>
    </recommendedName>
</protein>
<reference evidence="3" key="1">
    <citation type="journal article" date="2022" name="Int. J. Mol. Sci.">
        <title>Draft Genome of Tanacetum Coccineum: Genomic Comparison of Closely Related Tanacetum-Family Plants.</title>
        <authorList>
            <person name="Yamashiro T."/>
            <person name="Shiraishi A."/>
            <person name="Nakayama K."/>
            <person name="Satake H."/>
        </authorList>
    </citation>
    <scope>NUCLEOTIDE SEQUENCE</scope>
</reference>
<evidence type="ECO:0008006" key="5">
    <source>
        <dbReference type="Google" id="ProtNLM"/>
    </source>
</evidence>